<keyword evidence="4" id="KW-1185">Reference proteome</keyword>
<evidence type="ECO:0000313" key="4">
    <source>
        <dbReference type="Proteomes" id="UP000184185"/>
    </source>
</evidence>
<keyword evidence="2" id="KW-0472">Membrane</keyword>
<dbReference type="AlphaFoldDB" id="A0A1M6IF41"/>
<feature type="coiled-coil region" evidence="1">
    <location>
        <begin position="177"/>
        <end position="247"/>
    </location>
</feature>
<gene>
    <name evidence="3" type="ORF">SAMN02745725_02299</name>
</gene>
<keyword evidence="2" id="KW-1133">Transmembrane helix</keyword>
<evidence type="ECO:0000256" key="2">
    <source>
        <dbReference type="SAM" id="Phobius"/>
    </source>
</evidence>
<feature type="transmembrane region" description="Helical" evidence="2">
    <location>
        <begin position="28"/>
        <end position="47"/>
    </location>
</feature>
<accession>A0A1M6IF41</accession>
<dbReference type="RefSeq" id="WP_072918135.1">
    <property type="nucleotide sequence ID" value="NZ_FQYQ01000017.1"/>
</dbReference>
<reference evidence="3 4" key="1">
    <citation type="submission" date="2016-11" db="EMBL/GenBank/DDBJ databases">
        <authorList>
            <person name="Jaros S."/>
            <person name="Januszkiewicz K."/>
            <person name="Wedrychowicz H."/>
        </authorList>
    </citation>
    <scope>NUCLEOTIDE SEQUENCE [LARGE SCALE GENOMIC DNA]</scope>
    <source>
        <strain evidence="3 4">DSM 14809</strain>
    </source>
</reference>
<evidence type="ECO:0000313" key="3">
    <source>
        <dbReference type="EMBL" id="SHJ33070.1"/>
    </source>
</evidence>
<name>A0A1M6IF41_PSEXY</name>
<organism evidence="3 4">
    <name type="scientific">Pseudobutyrivibrio xylanivorans DSM 14809</name>
    <dbReference type="NCBI Taxonomy" id="1123012"/>
    <lineage>
        <taxon>Bacteria</taxon>
        <taxon>Bacillati</taxon>
        <taxon>Bacillota</taxon>
        <taxon>Clostridia</taxon>
        <taxon>Lachnospirales</taxon>
        <taxon>Lachnospiraceae</taxon>
        <taxon>Pseudobutyrivibrio</taxon>
    </lineage>
</organism>
<keyword evidence="1" id="KW-0175">Coiled coil</keyword>
<dbReference type="OrthoDB" id="2051593at2"/>
<protein>
    <submittedName>
        <fullName evidence="3">Uncharacterized protein</fullName>
    </submittedName>
</protein>
<sequence length="307" mass="35035">MNKKQNTRGFSTQIRKIYVKEDNTLNRFALFLSGLAIALVVLLLINFKSLMHYSGLAKASELSTSESIQEIYDYIDSLNGFTDDQRNVLNSIISDYFNSCSTASEEDLLVVYDLINAKYQTNNSQISEIRSDLESKFSSASSSDYEHYNELLRLVDELTNTVSANKTTEKHDKEDLAGDISRNHEEALKNKEELTQDINLTREEAAKNKEELTQDINLTREEAVKNKEELTQALKDAQSVADESDKKIIQALSDFQDASNDSTQKIWNAINVLNERTTDQNGQYEFDFGFQDGCYGYYVDGKDFKRF</sequence>
<dbReference type="Proteomes" id="UP000184185">
    <property type="component" value="Unassembled WGS sequence"/>
</dbReference>
<evidence type="ECO:0000256" key="1">
    <source>
        <dbReference type="SAM" id="Coils"/>
    </source>
</evidence>
<keyword evidence="2" id="KW-0812">Transmembrane</keyword>
<proteinExistence type="predicted"/>
<dbReference type="EMBL" id="FQYQ01000017">
    <property type="protein sequence ID" value="SHJ33070.1"/>
    <property type="molecule type" value="Genomic_DNA"/>
</dbReference>